<gene>
    <name evidence="2" type="ORF">DL764_000600</name>
</gene>
<protein>
    <submittedName>
        <fullName evidence="2">Uncharacterized protein</fullName>
    </submittedName>
</protein>
<organism evidence="2 3">
    <name type="scientific">Monosporascus ibericus</name>
    <dbReference type="NCBI Taxonomy" id="155417"/>
    <lineage>
        <taxon>Eukaryota</taxon>
        <taxon>Fungi</taxon>
        <taxon>Dikarya</taxon>
        <taxon>Ascomycota</taxon>
        <taxon>Pezizomycotina</taxon>
        <taxon>Sordariomycetes</taxon>
        <taxon>Xylariomycetidae</taxon>
        <taxon>Xylariales</taxon>
        <taxon>Xylariales incertae sedis</taxon>
        <taxon>Monosporascus</taxon>
    </lineage>
</organism>
<comment type="caution">
    <text evidence="2">The sequence shown here is derived from an EMBL/GenBank/DDBJ whole genome shotgun (WGS) entry which is preliminary data.</text>
</comment>
<feature type="compositionally biased region" description="Basic and acidic residues" evidence="1">
    <location>
        <begin position="319"/>
        <end position="328"/>
    </location>
</feature>
<sequence length="414" mass="47612">MSLREELILPFIVEATEDHSHTVIFLHRFPQETTAEELPTKVLSAKLTKNHKTLAQQFPTIRWIFPYPKLHANDTNGRLNNQHWKGLSTEEVERLELPFGPALPYITQIVFREAQLADGLDKIILRGQGDGAIAAHDACTSFPELSEAHRQRENIEKGFLGHFFHNPEWTKLEQLKMAGFVGMHAQDGRATRDESDYILSRRTSNARIVNHTILRQTPHKFIRGGYKTQTITWDGPRIDAFASFLNSLGITRHGFDKQLPSLNPGALAPKVRQAPEEQKAKPEITAQQRHALEIMESKKADEEARRRILMRIEEDKRNRKYRQEDKRIARQQAPVKDTEKVISAGPREPSVESEEAEPERESRSANWGRKKRLHGWENWATMPEELKMPWEPQKEGSMSEAQLKALGIWQDDVA</sequence>
<proteinExistence type="predicted"/>
<dbReference type="AlphaFoldDB" id="A0A4Q4TWA8"/>
<evidence type="ECO:0000313" key="3">
    <source>
        <dbReference type="Proteomes" id="UP000293360"/>
    </source>
</evidence>
<evidence type="ECO:0000313" key="2">
    <source>
        <dbReference type="EMBL" id="RYP10547.1"/>
    </source>
</evidence>
<feature type="region of interest" description="Disordered" evidence="1">
    <location>
        <begin position="319"/>
        <end position="414"/>
    </location>
</feature>
<evidence type="ECO:0000256" key="1">
    <source>
        <dbReference type="SAM" id="MobiDB-lite"/>
    </source>
</evidence>
<accession>A0A4Q4TWA8</accession>
<name>A0A4Q4TWA8_9PEZI</name>
<dbReference type="Gene3D" id="3.40.50.1820">
    <property type="entry name" value="alpha/beta hydrolase"/>
    <property type="match status" value="1"/>
</dbReference>
<feature type="compositionally biased region" description="Basic and acidic residues" evidence="1">
    <location>
        <begin position="384"/>
        <end position="394"/>
    </location>
</feature>
<dbReference type="InterPro" id="IPR029058">
    <property type="entry name" value="AB_hydrolase_fold"/>
</dbReference>
<dbReference type="OrthoDB" id="2418081at2759"/>
<reference evidence="2 3" key="1">
    <citation type="submission" date="2018-06" db="EMBL/GenBank/DDBJ databases">
        <title>Complete Genomes of Monosporascus.</title>
        <authorList>
            <person name="Robinson A.J."/>
            <person name="Natvig D.O."/>
        </authorList>
    </citation>
    <scope>NUCLEOTIDE SEQUENCE [LARGE SCALE GENOMIC DNA]</scope>
    <source>
        <strain evidence="2 3">CBS 110550</strain>
    </source>
</reference>
<keyword evidence="3" id="KW-1185">Reference proteome</keyword>
<dbReference type="EMBL" id="QJNU01000017">
    <property type="protein sequence ID" value="RYP10547.1"/>
    <property type="molecule type" value="Genomic_DNA"/>
</dbReference>
<dbReference type="Proteomes" id="UP000293360">
    <property type="component" value="Unassembled WGS sequence"/>
</dbReference>